<name>A0A1N7B696_9EURY</name>
<evidence type="ECO:0000259" key="13">
    <source>
        <dbReference type="Pfam" id="PF12483"/>
    </source>
</evidence>
<dbReference type="EC" id="2.3.2.27" evidence="3"/>
<evidence type="ECO:0000256" key="1">
    <source>
        <dbReference type="ARBA" id="ARBA00000900"/>
    </source>
</evidence>
<evidence type="ECO:0000256" key="10">
    <source>
        <dbReference type="ARBA" id="ARBA00022989"/>
    </source>
</evidence>
<evidence type="ECO:0000313" key="14">
    <source>
        <dbReference type="EMBL" id="SIR46828.1"/>
    </source>
</evidence>
<dbReference type="InterPro" id="IPR022170">
    <property type="entry name" value="MUL1-like"/>
</dbReference>
<keyword evidence="9" id="KW-0862">Zinc</keyword>
<evidence type="ECO:0000256" key="2">
    <source>
        <dbReference type="ARBA" id="ARBA00004141"/>
    </source>
</evidence>
<feature type="transmembrane region" description="Helical" evidence="12">
    <location>
        <begin position="213"/>
        <end position="234"/>
    </location>
</feature>
<sequence>MSWKSNRDWRFCQFSSRSAQNPDTLLAAWEVKEWSESGGTENWQTLASGIRSVPFVVNDGTGEIRVDIGDRVDDGTDWLPNERAIANNGTAVDDLTCIFKDWPVTEVGAESETPQYIREFITGESSVGEQSGSITNLVDVGNSHGDRRYYEQTLSPGDDIYLLGNVHAERGATTPLQADDAVIEPVDGERFVISDRDEDELTNELSGNYRRSLALSGGLVVLGIGLIIATALSIV</sequence>
<accession>A0A1N7B696</accession>
<evidence type="ECO:0000256" key="5">
    <source>
        <dbReference type="ARBA" id="ARBA00022692"/>
    </source>
</evidence>
<dbReference type="Pfam" id="PF12483">
    <property type="entry name" value="GIDE"/>
    <property type="match status" value="1"/>
</dbReference>
<keyword evidence="4" id="KW-0808">Transferase</keyword>
<evidence type="ECO:0000256" key="4">
    <source>
        <dbReference type="ARBA" id="ARBA00022679"/>
    </source>
</evidence>
<dbReference type="GO" id="GO:0016874">
    <property type="term" value="F:ligase activity"/>
    <property type="evidence" value="ECO:0007669"/>
    <property type="project" value="UniProtKB-KW"/>
</dbReference>
<gene>
    <name evidence="14" type="ORF">SAMN05421858_2362</name>
</gene>
<comment type="subcellular location">
    <subcellularLocation>
        <location evidence="2">Membrane</location>
        <topology evidence="2">Multi-pass membrane protein</topology>
    </subcellularLocation>
</comment>
<dbReference type="GO" id="GO:0008270">
    <property type="term" value="F:zinc ion binding"/>
    <property type="evidence" value="ECO:0007669"/>
    <property type="project" value="UniProtKB-KW"/>
</dbReference>
<feature type="domain" description="E3 Ubiquitin ligase MUL1-like" evidence="13">
    <location>
        <begin position="144"/>
        <end position="225"/>
    </location>
</feature>
<keyword evidence="14" id="KW-0436">Ligase</keyword>
<evidence type="ECO:0000256" key="8">
    <source>
        <dbReference type="ARBA" id="ARBA00022786"/>
    </source>
</evidence>
<keyword evidence="15" id="KW-1185">Reference proteome</keyword>
<dbReference type="GO" id="GO:0061630">
    <property type="term" value="F:ubiquitin protein ligase activity"/>
    <property type="evidence" value="ECO:0007669"/>
    <property type="project" value="UniProtKB-EC"/>
</dbReference>
<evidence type="ECO:0000256" key="7">
    <source>
        <dbReference type="ARBA" id="ARBA00022771"/>
    </source>
</evidence>
<dbReference type="GO" id="GO:0016567">
    <property type="term" value="P:protein ubiquitination"/>
    <property type="evidence" value="ECO:0007669"/>
    <property type="project" value="InterPro"/>
</dbReference>
<organism evidence="14 15">
    <name type="scientific">Haladaptatus litoreus</name>
    <dbReference type="NCBI Taxonomy" id="553468"/>
    <lineage>
        <taxon>Archaea</taxon>
        <taxon>Methanobacteriati</taxon>
        <taxon>Methanobacteriota</taxon>
        <taxon>Stenosarchaea group</taxon>
        <taxon>Halobacteria</taxon>
        <taxon>Halobacteriales</taxon>
        <taxon>Haladaptataceae</taxon>
        <taxon>Haladaptatus</taxon>
    </lineage>
</organism>
<comment type="catalytic activity">
    <reaction evidence="1">
        <text>S-ubiquitinyl-[E2 ubiquitin-conjugating enzyme]-L-cysteine + [acceptor protein]-L-lysine = [E2 ubiquitin-conjugating enzyme]-L-cysteine + N(6)-ubiquitinyl-[acceptor protein]-L-lysine.</text>
        <dbReference type="EC" id="2.3.2.27"/>
    </reaction>
</comment>
<keyword evidence="7" id="KW-0863">Zinc-finger</keyword>
<dbReference type="AlphaFoldDB" id="A0A1N7B696"/>
<evidence type="ECO:0000313" key="15">
    <source>
        <dbReference type="Proteomes" id="UP000186914"/>
    </source>
</evidence>
<evidence type="ECO:0000256" key="12">
    <source>
        <dbReference type="SAM" id="Phobius"/>
    </source>
</evidence>
<evidence type="ECO:0000256" key="6">
    <source>
        <dbReference type="ARBA" id="ARBA00022723"/>
    </source>
</evidence>
<proteinExistence type="predicted"/>
<evidence type="ECO:0000256" key="9">
    <source>
        <dbReference type="ARBA" id="ARBA00022833"/>
    </source>
</evidence>
<reference evidence="15" key="1">
    <citation type="submission" date="2017-01" db="EMBL/GenBank/DDBJ databases">
        <authorList>
            <person name="Varghese N."/>
            <person name="Submissions S."/>
        </authorList>
    </citation>
    <scope>NUCLEOTIDE SEQUENCE [LARGE SCALE GENOMIC DNA]</scope>
    <source>
        <strain evidence="15">CGMCC 1.7737</strain>
    </source>
</reference>
<dbReference type="RefSeq" id="WP_139328864.1">
    <property type="nucleotide sequence ID" value="NZ_FTNO01000002.1"/>
</dbReference>
<evidence type="ECO:0000256" key="11">
    <source>
        <dbReference type="ARBA" id="ARBA00023136"/>
    </source>
</evidence>
<keyword evidence="8" id="KW-0833">Ubl conjugation pathway</keyword>
<protein>
    <recommendedName>
        <fullName evidence="3">RING-type E3 ubiquitin transferase</fullName>
        <ecNumber evidence="3">2.3.2.27</ecNumber>
    </recommendedName>
</protein>
<keyword evidence="10 12" id="KW-1133">Transmembrane helix</keyword>
<keyword evidence="6" id="KW-0479">Metal-binding</keyword>
<keyword evidence="5 12" id="KW-0812">Transmembrane</keyword>
<dbReference type="GO" id="GO:0016020">
    <property type="term" value="C:membrane"/>
    <property type="evidence" value="ECO:0007669"/>
    <property type="project" value="UniProtKB-SubCell"/>
</dbReference>
<dbReference type="OrthoDB" id="170690at2157"/>
<dbReference type="Proteomes" id="UP000186914">
    <property type="component" value="Unassembled WGS sequence"/>
</dbReference>
<keyword evidence="11 12" id="KW-0472">Membrane</keyword>
<evidence type="ECO:0000256" key="3">
    <source>
        <dbReference type="ARBA" id="ARBA00012483"/>
    </source>
</evidence>
<dbReference type="EMBL" id="FTNO01000002">
    <property type="protein sequence ID" value="SIR46828.1"/>
    <property type="molecule type" value="Genomic_DNA"/>
</dbReference>